<dbReference type="RefSeq" id="WP_190134612.1">
    <property type="nucleotide sequence ID" value="NZ_BNBT01000009.1"/>
</dbReference>
<evidence type="ECO:0000313" key="1">
    <source>
        <dbReference type="EMBL" id="GHE42594.1"/>
    </source>
</evidence>
<reference evidence="1" key="2">
    <citation type="submission" date="2020-09" db="EMBL/GenBank/DDBJ databases">
        <authorList>
            <person name="Sun Q."/>
            <person name="Ohkuma M."/>
        </authorList>
    </citation>
    <scope>NUCLEOTIDE SEQUENCE</scope>
    <source>
        <strain evidence="1">JCM 4784</strain>
    </source>
</reference>
<protein>
    <submittedName>
        <fullName evidence="1">Uncharacterized protein</fullName>
    </submittedName>
</protein>
<dbReference type="AlphaFoldDB" id="A0A918ZAR0"/>
<organism evidence="1 2">
    <name type="scientific">Streptomyces longispororuber</name>
    <dbReference type="NCBI Taxonomy" id="68230"/>
    <lineage>
        <taxon>Bacteria</taxon>
        <taxon>Bacillati</taxon>
        <taxon>Actinomycetota</taxon>
        <taxon>Actinomycetes</taxon>
        <taxon>Kitasatosporales</taxon>
        <taxon>Streptomycetaceae</taxon>
        <taxon>Streptomyces</taxon>
    </lineage>
</organism>
<reference evidence="1" key="1">
    <citation type="journal article" date="2014" name="Int. J. Syst. Evol. Microbiol.">
        <title>Complete genome sequence of Corynebacterium casei LMG S-19264T (=DSM 44701T), isolated from a smear-ripened cheese.</title>
        <authorList>
            <consortium name="US DOE Joint Genome Institute (JGI-PGF)"/>
            <person name="Walter F."/>
            <person name="Albersmeier A."/>
            <person name="Kalinowski J."/>
            <person name="Ruckert C."/>
        </authorList>
    </citation>
    <scope>NUCLEOTIDE SEQUENCE</scope>
    <source>
        <strain evidence="1">JCM 4784</strain>
    </source>
</reference>
<evidence type="ECO:0000313" key="2">
    <source>
        <dbReference type="Proteomes" id="UP000608024"/>
    </source>
</evidence>
<name>A0A918ZAR0_9ACTN</name>
<accession>A0A918ZAR0</accession>
<comment type="caution">
    <text evidence="1">The sequence shown here is derived from an EMBL/GenBank/DDBJ whole genome shotgun (WGS) entry which is preliminary data.</text>
</comment>
<proteinExistence type="predicted"/>
<sequence>MAAAIDMGLFLTDTATGGFASLANLLRVAVTERRNHQATTHAAREGLARRREAARVRDRATVAILGLGAVKAAVAAFRRFRAF</sequence>
<dbReference type="Proteomes" id="UP000608024">
    <property type="component" value="Unassembled WGS sequence"/>
</dbReference>
<keyword evidence="2" id="KW-1185">Reference proteome</keyword>
<gene>
    <name evidence="1" type="ORF">GCM10018785_10250</name>
</gene>
<dbReference type="EMBL" id="BNBT01000009">
    <property type="protein sequence ID" value="GHE42594.1"/>
    <property type="molecule type" value="Genomic_DNA"/>
</dbReference>